<proteinExistence type="predicted"/>
<sequence length="54" mass="6335">MEARVLDSKLEAQRDGIGIYRKTQYKYLWSAWGLGPEAISIREFIKILKKGMEF</sequence>
<comment type="caution">
    <text evidence="1">The sequence shown here is derived from an EMBL/GenBank/DDBJ whole genome shotgun (WGS) entry which is preliminary data.</text>
</comment>
<reference evidence="1 2" key="1">
    <citation type="submission" date="2013-09" db="EMBL/GenBank/DDBJ databases">
        <title>Corchorus capsularis genome sequencing.</title>
        <authorList>
            <person name="Alam M."/>
            <person name="Haque M.S."/>
            <person name="Islam M.S."/>
            <person name="Emdad E.M."/>
            <person name="Islam M.M."/>
            <person name="Ahmed B."/>
            <person name="Halim A."/>
            <person name="Hossen Q.M.M."/>
            <person name="Hossain M.Z."/>
            <person name="Ahmed R."/>
            <person name="Khan M.M."/>
            <person name="Islam R."/>
            <person name="Rashid M.M."/>
            <person name="Khan S.A."/>
            <person name="Rahman M.S."/>
            <person name="Alam M."/>
        </authorList>
    </citation>
    <scope>NUCLEOTIDE SEQUENCE [LARGE SCALE GENOMIC DNA]</scope>
    <source>
        <strain evidence="2">cv. CVL-1</strain>
        <tissue evidence="1">Whole seedling</tissue>
    </source>
</reference>
<name>A0A1R3I317_COCAP</name>
<dbReference type="AlphaFoldDB" id="A0A1R3I317"/>
<organism evidence="1 2">
    <name type="scientific">Corchorus capsularis</name>
    <name type="common">Jute</name>
    <dbReference type="NCBI Taxonomy" id="210143"/>
    <lineage>
        <taxon>Eukaryota</taxon>
        <taxon>Viridiplantae</taxon>
        <taxon>Streptophyta</taxon>
        <taxon>Embryophyta</taxon>
        <taxon>Tracheophyta</taxon>
        <taxon>Spermatophyta</taxon>
        <taxon>Magnoliopsida</taxon>
        <taxon>eudicotyledons</taxon>
        <taxon>Gunneridae</taxon>
        <taxon>Pentapetalae</taxon>
        <taxon>rosids</taxon>
        <taxon>malvids</taxon>
        <taxon>Malvales</taxon>
        <taxon>Malvaceae</taxon>
        <taxon>Grewioideae</taxon>
        <taxon>Apeibeae</taxon>
        <taxon>Corchorus</taxon>
    </lineage>
</organism>
<gene>
    <name evidence="1" type="ORF">CCACVL1_15261</name>
</gene>
<keyword evidence="2" id="KW-1185">Reference proteome</keyword>
<dbReference type="Proteomes" id="UP000188268">
    <property type="component" value="Unassembled WGS sequence"/>
</dbReference>
<dbReference type="EMBL" id="AWWV01010836">
    <property type="protein sequence ID" value="OMO76968.1"/>
    <property type="molecule type" value="Genomic_DNA"/>
</dbReference>
<dbReference type="Gramene" id="OMO76968">
    <property type="protein sequence ID" value="OMO76968"/>
    <property type="gene ID" value="CCACVL1_15261"/>
</dbReference>
<evidence type="ECO:0000313" key="2">
    <source>
        <dbReference type="Proteomes" id="UP000188268"/>
    </source>
</evidence>
<protein>
    <submittedName>
        <fullName evidence="1">Uncharacterized protein</fullName>
    </submittedName>
</protein>
<evidence type="ECO:0000313" key="1">
    <source>
        <dbReference type="EMBL" id="OMO76968.1"/>
    </source>
</evidence>
<accession>A0A1R3I317</accession>